<dbReference type="AlphaFoldDB" id="A0A7W2EI95"/>
<proteinExistence type="predicted"/>
<accession>A0A7W2EI95</accession>
<protein>
    <submittedName>
        <fullName evidence="1">DNA-binding protein</fullName>
    </submittedName>
</protein>
<dbReference type="SUPFAM" id="SSF46785">
    <property type="entry name" value="Winged helix' DNA-binding domain"/>
    <property type="match status" value="1"/>
</dbReference>
<dbReference type="EMBL" id="JACEZS010000010">
    <property type="protein sequence ID" value="MBA5606386.1"/>
    <property type="molecule type" value="Genomic_DNA"/>
</dbReference>
<dbReference type="InterPro" id="IPR036390">
    <property type="entry name" value="WH_DNA-bd_sf"/>
</dbReference>
<keyword evidence="2" id="KW-1185">Reference proteome</keyword>
<comment type="caution">
    <text evidence="1">The sequence shown here is derived from an EMBL/GenBank/DDBJ whole genome shotgun (WGS) entry which is preliminary data.</text>
</comment>
<gene>
    <name evidence="1" type="ORF">H3H36_13595</name>
</gene>
<dbReference type="RefSeq" id="WP_182218391.1">
    <property type="nucleotide sequence ID" value="NZ_JACEZS010000010.1"/>
</dbReference>
<evidence type="ECO:0000313" key="2">
    <source>
        <dbReference type="Proteomes" id="UP000566711"/>
    </source>
</evidence>
<name>A0A7W2EI95_9BURK</name>
<organism evidence="1 2">
    <name type="scientific">Rugamonas fusca</name>
    <dbReference type="NCBI Taxonomy" id="2758568"/>
    <lineage>
        <taxon>Bacteria</taxon>
        <taxon>Pseudomonadati</taxon>
        <taxon>Pseudomonadota</taxon>
        <taxon>Betaproteobacteria</taxon>
        <taxon>Burkholderiales</taxon>
        <taxon>Oxalobacteraceae</taxon>
        <taxon>Telluria group</taxon>
        <taxon>Rugamonas</taxon>
    </lineage>
</organism>
<keyword evidence="1" id="KW-0238">DNA-binding</keyword>
<dbReference type="Pfam" id="PF25212">
    <property type="entry name" value="HVO_A0114"/>
    <property type="match status" value="1"/>
</dbReference>
<reference evidence="1 2" key="1">
    <citation type="submission" date="2020-07" db="EMBL/GenBank/DDBJ databases">
        <title>Novel species isolated from subtropical streams in China.</title>
        <authorList>
            <person name="Lu H."/>
        </authorList>
    </citation>
    <scope>NUCLEOTIDE SEQUENCE [LARGE SCALE GENOMIC DNA]</scope>
    <source>
        <strain evidence="1 2">FT3S</strain>
    </source>
</reference>
<sequence length="115" mass="12389">MKTVVLDVRSAPDAMSDFTAAWNTGKPQDGARISFATPELLWQVLTAKRWHLLKLLCGAGEISIREAARRAGRDVKAVHGDVTTLLHAGVLEHAPGGGIVFPYDAVKVEFLLQAA</sequence>
<dbReference type="GO" id="GO:0003677">
    <property type="term" value="F:DNA binding"/>
    <property type="evidence" value="ECO:0007669"/>
    <property type="project" value="UniProtKB-KW"/>
</dbReference>
<evidence type="ECO:0000313" key="1">
    <source>
        <dbReference type="EMBL" id="MBA5606386.1"/>
    </source>
</evidence>
<dbReference type="Proteomes" id="UP000566711">
    <property type="component" value="Unassembled WGS sequence"/>
</dbReference>